<sequence>AGPVHRGRHRHLLPAGARQPPPRPGTDHAGRVAGPVRHQLQHVGVRGHRPAARCHPDGTDGGGGVLHLCPASAPDPGAGLR</sequence>
<feature type="non-terminal residue" evidence="2">
    <location>
        <position position="1"/>
    </location>
</feature>
<dbReference type="EMBL" id="BKCJ011875715">
    <property type="protein sequence ID" value="GFD60284.1"/>
    <property type="molecule type" value="Genomic_DNA"/>
</dbReference>
<feature type="non-terminal residue" evidence="2">
    <location>
        <position position="81"/>
    </location>
</feature>
<proteinExistence type="predicted"/>
<evidence type="ECO:0000256" key="1">
    <source>
        <dbReference type="SAM" id="MobiDB-lite"/>
    </source>
</evidence>
<feature type="region of interest" description="Disordered" evidence="1">
    <location>
        <begin position="1"/>
        <end position="32"/>
    </location>
</feature>
<comment type="caution">
    <text evidence="2">The sequence shown here is derived from an EMBL/GenBank/DDBJ whole genome shotgun (WGS) entry which is preliminary data.</text>
</comment>
<evidence type="ECO:0000313" key="2">
    <source>
        <dbReference type="EMBL" id="GFD60284.1"/>
    </source>
</evidence>
<accession>A0A699XWJ2</accession>
<gene>
    <name evidence="2" type="ORF">Tci_932253</name>
</gene>
<organism evidence="2">
    <name type="scientific">Tanacetum cinerariifolium</name>
    <name type="common">Dalmatian daisy</name>
    <name type="synonym">Chrysanthemum cinerariifolium</name>
    <dbReference type="NCBI Taxonomy" id="118510"/>
    <lineage>
        <taxon>Eukaryota</taxon>
        <taxon>Viridiplantae</taxon>
        <taxon>Streptophyta</taxon>
        <taxon>Embryophyta</taxon>
        <taxon>Tracheophyta</taxon>
        <taxon>Spermatophyta</taxon>
        <taxon>Magnoliopsida</taxon>
        <taxon>eudicotyledons</taxon>
        <taxon>Gunneridae</taxon>
        <taxon>Pentapetalae</taxon>
        <taxon>asterids</taxon>
        <taxon>campanulids</taxon>
        <taxon>Asterales</taxon>
        <taxon>Asteraceae</taxon>
        <taxon>Asteroideae</taxon>
        <taxon>Anthemideae</taxon>
        <taxon>Anthemidinae</taxon>
        <taxon>Tanacetum</taxon>
    </lineage>
</organism>
<name>A0A699XWJ2_TANCI</name>
<dbReference type="AlphaFoldDB" id="A0A699XWJ2"/>
<feature type="compositionally biased region" description="Basic residues" evidence="1">
    <location>
        <begin position="1"/>
        <end position="12"/>
    </location>
</feature>
<protein>
    <submittedName>
        <fullName evidence="2">Uncharacterized protein</fullName>
    </submittedName>
</protein>
<reference evidence="2" key="1">
    <citation type="journal article" date="2019" name="Sci. Rep.">
        <title>Draft genome of Tanacetum cinerariifolium, the natural source of mosquito coil.</title>
        <authorList>
            <person name="Yamashiro T."/>
            <person name="Shiraishi A."/>
            <person name="Satake H."/>
            <person name="Nakayama K."/>
        </authorList>
    </citation>
    <scope>NUCLEOTIDE SEQUENCE</scope>
</reference>